<keyword evidence="9" id="KW-1185">Reference proteome</keyword>
<comment type="similarity">
    <text evidence="1">Belongs to the TonB-dependent receptor family.</text>
</comment>
<proteinExistence type="inferred from homology"/>
<protein>
    <submittedName>
        <fullName evidence="4">Outer membrane receptor proteins, mostly Fe transport</fullName>
    </submittedName>
    <submittedName>
        <fullName evidence="5">TonB-dependent receptor</fullName>
    </submittedName>
</protein>
<dbReference type="EMBL" id="VWAG01000008">
    <property type="protein sequence ID" value="KAA5258653.1"/>
    <property type="molecule type" value="Genomic_DNA"/>
</dbReference>
<dbReference type="InterPro" id="IPR039426">
    <property type="entry name" value="TonB-dep_rcpt-like"/>
</dbReference>
<dbReference type="GeneID" id="92987064"/>
<dbReference type="Proteomes" id="UP000421791">
    <property type="component" value="Unassembled WGS sequence"/>
</dbReference>
<dbReference type="InterPro" id="IPR023996">
    <property type="entry name" value="TonB-dep_OMP_SusC/RagA"/>
</dbReference>
<dbReference type="GO" id="GO:0009279">
    <property type="term" value="C:cell outer membrane"/>
    <property type="evidence" value="ECO:0007669"/>
    <property type="project" value="UniProtKB-SubCell"/>
</dbReference>
<evidence type="ECO:0000256" key="1">
    <source>
        <dbReference type="PROSITE-ProRule" id="PRU01360"/>
    </source>
</evidence>
<reference evidence="8 9" key="2">
    <citation type="journal article" date="2019" name="Nat. Med.">
        <title>A library of human gut bacterial isolates paired with longitudinal multiomics data enables mechanistic microbiome research.</title>
        <authorList>
            <person name="Poyet M."/>
            <person name="Groussin M."/>
            <person name="Gibbons S.M."/>
            <person name="Avila-Pacheco J."/>
            <person name="Jiang X."/>
            <person name="Kearney S.M."/>
            <person name="Perrotta A.R."/>
            <person name="Berdy B."/>
            <person name="Zhao S."/>
            <person name="Lieberman T.D."/>
            <person name="Swanson P.K."/>
            <person name="Smith M."/>
            <person name="Roesemann S."/>
            <person name="Alexander J.E."/>
            <person name="Rich S.A."/>
            <person name="Livny J."/>
            <person name="Vlamakis H."/>
            <person name="Clish C."/>
            <person name="Bullock K."/>
            <person name="Deik A."/>
            <person name="Scott J."/>
            <person name="Pierce K.A."/>
            <person name="Xavier R.J."/>
            <person name="Alm E.J."/>
        </authorList>
    </citation>
    <scope>NUCLEOTIDE SEQUENCE [LARGE SCALE GENOMIC DNA]</scope>
    <source>
        <strain evidence="6 9">BIOML-A2</strain>
        <strain evidence="5 8">BIOML-A6</strain>
    </source>
</reference>
<evidence type="ECO:0000313" key="8">
    <source>
        <dbReference type="Proteomes" id="UP000421791"/>
    </source>
</evidence>
<dbReference type="Gene3D" id="2.170.130.10">
    <property type="entry name" value="TonB-dependent receptor, plug domain"/>
    <property type="match status" value="1"/>
</dbReference>
<dbReference type="InterPro" id="IPR012910">
    <property type="entry name" value="Plug_dom"/>
</dbReference>
<keyword evidence="1" id="KW-1134">Transmembrane beta strand</keyword>
<dbReference type="Proteomes" id="UP000440198">
    <property type="component" value="Unassembled WGS sequence"/>
</dbReference>
<evidence type="ECO:0000259" key="3">
    <source>
        <dbReference type="Pfam" id="PF07715"/>
    </source>
</evidence>
<dbReference type="RefSeq" id="WP_007757259.1">
    <property type="nucleotide sequence ID" value="NZ_CABIXA010000003.1"/>
</dbReference>
<dbReference type="EMBL" id="VWAK01000008">
    <property type="protein sequence ID" value="KAA5230967.1"/>
    <property type="molecule type" value="Genomic_DNA"/>
</dbReference>
<sequence length="1042" mass="117500">MKARICKEKHWNVHLRFFLVMMGDLLFSVSVLAQSNLITGKVIDNASEPIIGASIQSSVVGKGTISNMNGDFSIEVPVGTELTISFLGYRTQKIKVSDMRSLVIKLLEDTQALDEVVVVGYGVQKKESLTGAISNIKNDEIIKTKATSLAQSLEGKVSGLKIRQNDGEPGQFRSDINIRGLGTPLFIIDGIVRDGANEFQRLNPDDIESISFLKDGTAAIYGMNSANGAIVVTTKKGYKGKAKISLSANWGWSKPTNIPRMANAAQYMELRNDAAILGEGNPLVTKEELELWKTGASGYASTDLYDHVIKNSSIQQQYTLSLQGGSDIVSYFGSFSYASDEGLLKSGDLRYEKFTFRSNTDIKIAKGLTAGVNLAGRYDKTSQPWNSFYEIFKQTRVNVPTVPAYANNNPDYLATQSMGINPIALADADMTGYHYYYNKNFQSTFTLKYEVPFVQGLSIQGQLGYDYNHNKHKGLRKKFSTYTYAIETDEYIENEYNNPSMIQVNNNEASRLDMQAQISYNRLFNDTHNVSATLVYERRQEKSDWSNIERKFDLLTYDEVDYAGLKDAVSGGMSNEQAFISYVGRFNYDYKGRYLLELGFRNDGSYRYAPGSRWAFFPMGSIGWRLSEEKFLKEKLGFLDNLKIRASYGESGQDAGDPFQYVSGYNLNVGIYEFNDGTTTSGISAPSITNTNLTWYKAKLLDIGFDLSIFKGLFSLEFDLYQRKRSGLLATRVVALPNTFGSQLPQENLNSDLTRGIDITLGHTNKIRNFSYSVKANMNLARTRMEHVERGPFTSSMDRWRNQSSGRWNDFTWGYQTNGQFQTTEEIKYAPVQDGELGNSKELPGDYRYVDANGDGIIDDNDRMPLFWSGTPLIHYGFNLEASWKNFDIYALLQGAGMYTVQFSEVYAEVLWSKGANTPAYFYDRWRKEDPYNPNSKWVAGKWPATRLIQDTGAMYKESNIWRRDASYLRLKTLELGYTLPDCILRKSGISNIRFYINGYNLLTFCDSFVKAFDPEKVEGSYSAGMNYPLTKSFNIGFTANF</sequence>
<evidence type="ECO:0000313" key="5">
    <source>
        <dbReference type="EMBL" id="KAA5230967.1"/>
    </source>
</evidence>
<organism evidence="4 7">
    <name type="scientific">Bacteroides finegoldii</name>
    <dbReference type="NCBI Taxonomy" id="338188"/>
    <lineage>
        <taxon>Bacteria</taxon>
        <taxon>Pseudomonadati</taxon>
        <taxon>Bacteroidota</taxon>
        <taxon>Bacteroidia</taxon>
        <taxon>Bacteroidales</taxon>
        <taxon>Bacteroidaceae</taxon>
        <taxon>Bacteroides</taxon>
    </lineage>
</organism>
<dbReference type="Pfam" id="PF13715">
    <property type="entry name" value="CarbopepD_reg_2"/>
    <property type="match status" value="1"/>
</dbReference>
<evidence type="ECO:0000313" key="6">
    <source>
        <dbReference type="EMBL" id="KAA5258653.1"/>
    </source>
</evidence>
<dbReference type="NCBIfam" id="TIGR04056">
    <property type="entry name" value="OMP_RagA_SusC"/>
    <property type="match status" value="1"/>
</dbReference>
<keyword evidence="4" id="KW-0675">Receptor</keyword>
<dbReference type="FunFam" id="2.170.130.10:FF:000003">
    <property type="entry name" value="SusC/RagA family TonB-linked outer membrane protein"/>
    <property type="match status" value="1"/>
</dbReference>
<keyword evidence="1" id="KW-0998">Cell outer membrane</keyword>
<evidence type="ECO:0000256" key="2">
    <source>
        <dbReference type="SAM" id="Phobius"/>
    </source>
</evidence>
<evidence type="ECO:0000313" key="4">
    <source>
        <dbReference type="EMBL" id="CUN70309.1"/>
    </source>
</evidence>
<dbReference type="SUPFAM" id="SSF49464">
    <property type="entry name" value="Carboxypeptidase regulatory domain-like"/>
    <property type="match status" value="1"/>
</dbReference>
<keyword evidence="2" id="KW-1133">Transmembrane helix</keyword>
<dbReference type="NCBIfam" id="TIGR04057">
    <property type="entry name" value="SusC_RagA_signa"/>
    <property type="match status" value="1"/>
</dbReference>
<dbReference type="InterPro" id="IPR037066">
    <property type="entry name" value="Plug_dom_sf"/>
</dbReference>
<comment type="subcellular location">
    <subcellularLocation>
        <location evidence="1">Cell outer membrane</location>
        <topology evidence="1">Multi-pass membrane protein</topology>
    </subcellularLocation>
</comment>
<keyword evidence="1" id="KW-0813">Transport</keyword>
<dbReference type="AlphaFoldDB" id="A0A173Z3P4"/>
<dbReference type="SUPFAM" id="SSF56935">
    <property type="entry name" value="Porins"/>
    <property type="match status" value="1"/>
</dbReference>
<dbReference type="Pfam" id="PF07715">
    <property type="entry name" value="Plug"/>
    <property type="match status" value="1"/>
</dbReference>
<dbReference type="Gene3D" id="2.60.40.1120">
    <property type="entry name" value="Carboxypeptidase-like, regulatory domain"/>
    <property type="match status" value="1"/>
</dbReference>
<dbReference type="STRING" id="338188.ERS852397_00692"/>
<keyword evidence="1 2" id="KW-0472">Membrane</keyword>
<gene>
    <name evidence="4" type="ORF">ERS852397_00692</name>
    <name evidence="6" type="ORF">F2Z09_06560</name>
    <name evidence="5" type="ORF">F2Z22_07495</name>
</gene>
<feature type="transmembrane region" description="Helical" evidence="2">
    <location>
        <begin position="12"/>
        <end position="33"/>
    </location>
</feature>
<keyword evidence="1 2" id="KW-0812">Transmembrane</keyword>
<feature type="domain" description="TonB-dependent receptor plug" evidence="3">
    <location>
        <begin position="126"/>
        <end position="229"/>
    </location>
</feature>
<evidence type="ECO:0000313" key="7">
    <source>
        <dbReference type="Proteomes" id="UP000095517"/>
    </source>
</evidence>
<dbReference type="InterPro" id="IPR023997">
    <property type="entry name" value="TonB-dep_OMP_SusC/RagA_CS"/>
</dbReference>
<reference evidence="4 7" key="1">
    <citation type="submission" date="2015-09" db="EMBL/GenBank/DDBJ databases">
        <authorList>
            <consortium name="Pathogen Informatics"/>
        </authorList>
    </citation>
    <scope>NUCLEOTIDE SEQUENCE [LARGE SCALE GENOMIC DNA]</scope>
    <source>
        <strain evidence="4 7">2789STDY5608840</strain>
    </source>
</reference>
<dbReference type="EMBL" id="CYZH01000003">
    <property type="protein sequence ID" value="CUN70309.1"/>
    <property type="molecule type" value="Genomic_DNA"/>
</dbReference>
<evidence type="ECO:0000313" key="9">
    <source>
        <dbReference type="Proteomes" id="UP000440198"/>
    </source>
</evidence>
<name>A0A173Z3P4_9BACE</name>
<accession>A0A173Z3P4</accession>
<dbReference type="PROSITE" id="PS52016">
    <property type="entry name" value="TONB_DEPENDENT_REC_3"/>
    <property type="match status" value="1"/>
</dbReference>
<dbReference type="Proteomes" id="UP000095517">
    <property type="component" value="Unassembled WGS sequence"/>
</dbReference>
<dbReference type="InterPro" id="IPR008969">
    <property type="entry name" value="CarboxyPept-like_regulatory"/>
</dbReference>